<organism evidence="10 11">
    <name type="scientific">Candidatus Chisholmbacteria bacterium RIFCSPHIGHO2_01_FULL_52_32</name>
    <dbReference type="NCBI Taxonomy" id="1797591"/>
    <lineage>
        <taxon>Bacteria</taxon>
        <taxon>Candidatus Chisholmiibacteriota</taxon>
    </lineage>
</organism>
<dbReference type="GO" id="GO:0015628">
    <property type="term" value="P:protein secretion by the type II secretion system"/>
    <property type="evidence" value="ECO:0007669"/>
    <property type="project" value="TreeGrafter"/>
</dbReference>
<comment type="subcellular location">
    <subcellularLocation>
        <location evidence="1">Cell inner membrane</location>
        <topology evidence="1">Multi-pass membrane protein</topology>
    </subcellularLocation>
</comment>
<evidence type="ECO:0000256" key="6">
    <source>
        <dbReference type="ARBA" id="ARBA00022989"/>
    </source>
</evidence>
<keyword evidence="3" id="KW-1003">Cell membrane</keyword>
<comment type="similarity">
    <text evidence="2">Belongs to the GSP F family.</text>
</comment>
<keyword evidence="5 8" id="KW-0812">Transmembrane</keyword>
<proteinExistence type="inferred from homology"/>
<evidence type="ECO:0000313" key="10">
    <source>
        <dbReference type="EMBL" id="OGY18316.1"/>
    </source>
</evidence>
<feature type="transmembrane region" description="Helical" evidence="8">
    <location>
        <begin position="375"/>
        <end position="396"/>
    </location>
</feature>
<evidence type="ECO:0000256" key="8">
    <source>
        <dbReference type="SAM" id="Phobius"/>
    </source>
</evidence>
<feature type="transmembrane region" description="Helical" evidence="8">
    <location>
        <begin position="169"/>
        <end position="191"/>
    </location>
</feature>
<name>A0A1G1VSE5_9BACT</name>
<evidence type="ECO:0000256" key="7">
    <source>
        <dbReference type="ARBA" id="ARBA00023136"/>
    </source>
</evidence>
<dbReference type="FunFam" id="1.20.81.30:FF:000001">
    <property type="entry name" value="Type II secretion system protein F"/>
    <property type="match status" value="2"/>
</dbReference>
<dbReference type="PRINTS" id="PR00812">
    <property type="entry name" value="BCTERIALGSPF"/>
</dbReference>
<evidence type="ECO:0000313" key="11">
    <source>
        <dbReference type="Proteomes" id="UP000179233"/>
    </source>
</evidence>
<dbReference type="PANTHER" id="PTHR30012">
    <property type="entry name" value="GENERAL SECRETION PATHWAY PROTEIN"/>
    <property type="match status" value="1"/>
</dbReference>
<dbReference type="PANTHER" id="PTHR30012:SF0">
    <property type="entry name" value="TYPE II SECRETION SYSTEM PROTEIN F-RELATED"/>
    <property type="match status" value="1"/>
</dbReference>
<feature type="domain" description="Type II secretion system protein GspF" evidence="9">
    <location>
        <begin position="70"/>
        <end position="192"/>
    </location>
</feature>
<gene>
    <name evidence="10" type="ORF">A2786_02250</name>
</gene>
<dbReference type="InterPro" id="IPR018076">
    <property type="entry name" value="T2SS_GspF_dom"/>
</dbReference>
<evidence type="ECO:0000256" key="4">
    <source>
        <dbReference type="ARBA" id="ARBA00022519"/>
    </source>
</evidence>
<sequence length="402" mass="44666">MEQFRYKAKSHEGGKAQSGKVEARDIRQAASILRERGLVVVGLSPISHHIRFTFVSSFLHRVKFVDIANFTRQLSTMITAGLPLTDSLSLLETQVSPGLQTIVSEVLRDVEGGKPLGEALEKHPHVFNTVYVSLVRAGEAAGKLDEMLARLADNLEKEREFRAKTKGAMIYPLIIIIGMIIVTAVMMIFVIPKMTQLYDDFGAKLPFATLLLVNISKFFSSFWYIVLLIGVGSSWMFRLWRATPIGRRSFDEFIFRIPVYGNLRREVLLAEFCRTLGLLVGAGVSIVEGLNIVSDTLPNQVYADSVRETAKRVEKGLSVAATIALYPHFPPILSQMLSVGEETGKIDEVLLKLAVYFETESEHLIKGLTTAIEPLIMVFLGIGVGFLVISVIMPIYNLTSQM</sequence>
<dbReference type="AlphaFoldDB" id="A0A1G1VSE5"/>
<comment type="caution">
    <text evidence="10">The sequence shown here is derived from an EMBL/GenBank/DDBJ whole genome shotgun (WGS) entry which is preliminary data.</text>
</comment>
<keyword evidence="4" id="KW-0997">Cell inner membrane</keyword>
<evidence type="ECO:0000256" key="3">
    <source>
        <dbReference type="ARBA" id="ARBA00022475"/>
    </source>
</evidence>
<dbReference type="InterPro" id="IPR042094">
    <property type="entry name" value="T2SS_GspF_sf"/>
</dbReference>
<dbReference type="Pfam" id="PF00482">
    <property type="entry name" value="T2SSF"/>
    <property type="match status" value="2"/>
</dbReference>
<dbReference type="Proteomes" id="UP000179233">
    <property type="component" value="Unassembled WGS sequence"/>
</dbReference>
<evidence type="ECO:0000256" key="5">
    <source>
        <dbReference type="ARBA" id="ARBA00022692"/>
    </source>
</evidence>
<evidence type="ECO:0000256" key="2">
    <source>
        <dbReference type="ARBA" id="ARBA00005745"/>
    </source>
</evidence>
<feature type="transmembrane region" description="Helical" evidence="8">
    <location>
        <begin position="221"/>
        <end position="240"/>
    </location>
</feature>
<feature type="domain" description="Type II secretion system protein GspF" evidence="9">
    <location>
        <begin position="272"/>
        <end position="394"/>
    </location>
</feature>
<keyword evidence="7 8" id="KW-0472">Membrane</keyword>
<dbReference type="Gene3D" id="1.20.81.30">
    <property type="entry name" value="Type II secretion system (T2SS), domain F"/>
    <property type="match status" value="2"/>
</dbReference>
<protein>
    <recommendedName>
        <fullName evidence="9">Type II secretion system protein GspF domain-containing protein</fullName>
    </recommendedName>
</protein>
<dbReference type="InterPro" id="IPR003004">
    <property type="entry name" value="GspF/PilC"/>
</dbReference>
<evidence type="ECO:0000256" key="1">
    <source>
        <dbReference type="ARBA" id="ARBA00004429"/>
    </source>
</evidence>
<evidence type="ECO:0000259" key="9">
    <source>
        <dbReference type="Pfam" id="PF00482"/>
    </source>
</evidence>
<accession>A0A1G1VSE5</accession>
<reference evidence="10 11" key="1">
    <citation type="journal article" date="2016" name="Nat. Commun.">
        <title>Thousands of microbial genomes shed light on interconnected biogeochemical processes in an aquifer system.</title>
        <authorList>
            <person name="Anantharaman K."/>
            <person name="Brown C.T."/>
            <person name="Hug L.A."/>
            <person name="Sharon I."/>
            <person name="Castelle C.J."/>
            <person name="Probst A.J."/>
            <person name="Thomas B.C."/>
            <person name="Singh A."/>
            <person name="Wilkins M.J."/>
            <person name="Karaoz U."/>
            <person name="Brodie E.L."/>
            <person name="Williams K.H."/>
            <person name="Hubbard S.S."/>
            <person name="Banfield J.F."/>
        </authorList>
    </citation>
    <scope>NUCLEOTIDE SEQUENCE [LARGE SCALE GENOMIC DNA]</scope>
</reference>
<keyword evidence="6 8" id="KW-1133">Transmembrane helix</keyword>
<dbReference type="EMBL" id="MHCJ01000003">
    <property type="protein sequence ID" value="OGY18316.1"/>
    <property type="molecule type" value="Genomic_DNA"/>
</dbReference>
<dbReference type="GO" id="GO:0005886">
    <property type="term" value="C:plasma membrane"/>
    <property type="evidence" value="ECO:0007669"/>
    <property type="project" value="UniProtKB-SubCell"/>
</dbReference>